<dbReference type="EMBL" id="BAUW01000076">
    <property type="protein sequence ID" value="GAE47396.1"/>
    <property type="molecule type" value="Genomic_DNA"/>
</dbReference>
<reference evidence="2 3" key="1">
    <citation type="submission" date="2013-12" db="EMBL/GenBank/DDBJ databases">
        <title>NBRP : Genome information of microbial organism related human and environment.</title>
        <authorList>
            <person name="Hattori M."/>
            <person name="Oshima K."/>
            <person name="Inaba H."/>
            <person name="Suda W."/>
            <person name="Sakamoto M."/>
            <person name="Iino T."/>
            <person name="Kitahara M."/>
            <person name="Oshida Y."/>
            <person name="Iida T."/>
            <person name="Kudo T."/>
            <person name="Itoh T."/>
            <person name="Ahmed I."/>
            <person name="Ohkuma M."/>
        </authorList>
    </citation>
    <scope>NUCLEOTIDE SEQUENCE [LARGE SCALE GENOMIC DNA]</scope>
    <source>
        <strain evidence="2 3">JCM 21738</strain>
    </source>
</reference>
<evidence type="ECO:0000313" key="2">
    <source>
        <dbReference type="EMBL" id="GAE47396.1"/>
    </source>
</evidence>
<keyword evidence="1" id="KW-0812">Transmembrane</keyword>
<dbReference type="eggNOG" id="ENOG50333AV">
    <property type="taxonomic scope" value="Bacteria"/>
</dbReference>
<feature type="transmembrane region" description="Helical" evidence="1">
    <location>
        <begin position="129"/>
        <end position="146"/>
    </location>
</feature>
<evidence type="ECO:0000313" key="3">
    <source>
        <dbReference type="Proteomes" id="UP000018949"/>
    </source>
</evidence>
<gene>
    <name evidence="2" type="ORF">JCM21738_4374</name>
</gene>
<feature type="transmembrane region" description="Helical" evidence="1">
    <location>
        <begin position="90"/>
        <end position="109"/>
    </location>
</feature>
<keyword evidence="1" id="KW-0472">Membrane</keyword>
<evidence type="ECO:0000256" key="1">
    <source>
        <dbReference type="SAM" id="Phobius"/>
    </source>
</evidence>
<protein>
    <submittedName>
        <fullName evidence="2">Uncharacterized protein</fullName>
    </submittedName>
</protein>
<feature type="transmembrane region" description="Helical" evidence="1">
    <location>
        <begin position="6"/>
        <end position="23"/>
    </location>
</feature>
<name>W4RSV9_9BACI</name>
<sequence>MKNLKLYIFLMAVLPWLSLPLLGKQTFRKFLPGTLFMGIYLMFEGRLAEKRKWWWFPFKIKPNVLGELPLIWGPFFIGSFWIMKYTYKKFNLYLLVNILIDSLFTYYVLDFFKKFGYVSLVRLSKFQLSIVFLIKTFVLYGFQVFYDKVFRGHSDTTHQ</sequence>
<comment type="caution">
    <text evidence="2">The sequence shown here is derived from an EMBL/GenBank/DDBJ whole genome shotgun (WGS) entry which is preliminary data.</text>
</comment>
<feature type="transmembrane region" description="Helical" evidence="1">
    <location>
        <begin position="68"/>
        <end position="83"/>
    </location>
</feature>
<keyword evidence="1" id="KW-1133">Transmembrane helix</keyword>
<proteinExistence type="predicted"/>
<feature type="transmembrane region" description="Helical" evidence="1">
    <location>
        <begin position="30"/>
        <end position="48"/>
    </location>
</feature>
<accession>W4RSV9</accession>
<organism evidence="2 3">
    <name type="scientific">Mesobacillus boroniphilus JCM 21738</name>
    <dbReference type="NCBI Taxonomy" id="1294265"/>
    <lineage>
        <taxon>Bacteria</taxon>
        <taxon>Bacillati</taxon>
        <taxon>Bacillota</taxon>
        <taxon>Bacilli</taxon>
        <taxon>Bacillales</taxon>
        <taxon>Bacillaceae</taxon>
        <taxon>Mesobacillus</taxon>
    </lineage>
</organism>
<keyword evidence="3" id="KW-1185">Reference proteome</keyword>
<dbReference type="AlphaFoldDB" id="W4RSV9"/>
<dbReference type="Proteomes" id="UP000018949">
    <property type="component" value="Unassembled WGS sequence"/>
</dbReference>